<dbReference type="PANTHER" id="PTHR48430:SF1">
    <property type="entry name" value="PARTNER OF XRN-2 PROTEIN 1"/>
    <property type="match status" value="1"/>
</dbReference>
<dbReference type="AlphaFoldDB" id="A0A0R3X4X3"/>
<dbReference type="PROSITE" id="PS51827">
    <property type="entry name" value="XTBD"/>
    <property type="match status" value="1"/>
</dbReference>
<feature type="domain" description="XRN2-binding (XTBD)" evidence="1">
    <location>
        <begin position="8"/>
        <end position="75"/>
    </location>
</feature>
<evidence type="ECO:0000313" key="2">
    <source>
        <dbReference type="EMBL" id="VDM33025.1"/>
    </source>
</evidence>
<dbReference type="EMBL" id="UYWX01020511">
    <property type="protein sequence ID" value="VDM33025.1"/>
    <property type="molecule type" value="Genomic_DNA"/>
</dbReference>
<reference evidence="4" key="1">
    <citation type="submission" date="2017-02" db="UniProtKB">
        <authorList>
            <consortium name="WormBaseParasite"/>
        </authorList>
    </citation>
    <scope>IDENTIFICATION</scope>
</reference>
<dbReference type="STRING" id="6205.A0A0R3X4X3"/>
<evidence type="ECO:0000259" key="1">
    <source>
        <dbReference type="PROSITE" id="PS51827"/>
    </source>
</evidence>
<evidence type="ECO:0000313" key="3">
    <source>
        <dbReference type="Proteomes" id="UP000274429"/>
    </source>
</evidence>
<sequence>MTAREFEVEDMRRTHENPTEWKIRRAFLIKNTDVLEPERLVCLSNCFVNHELYGAGYPSRVMSEVTTSFELYPFE</sequence>
<dbReference type="InterPro" id="IPR021859">
    <property type="entry name" value="XTBD"/>
</dbReference>
<dbReference type="OrthoDB" id="2359216at2759"/>
<dbReference type="Pfam" id="PF11952">
    <property type="entry name" value="XTBD"/>
    <property type="match status" value="1"/>
</dbReference>
<dbReference type="WBParaSite" id="TTAC_0000848401-mRNA-1">
    <property type="protein sequence ID" value="TTAC_0000848401-mRNA-1"/>
    <property type="gene ID" value="TTAC_0000848401"/>
</dbReference>
<name>A0A0R3X4X3_HYDTA</name>
<gene>
    <name evidence="2" type="ORF">TTAC_LOCUS8469</name>
</gene>
<keyword evidence="3" id="KW-1185">Reference proteome</keyword>
<evidence type="ECO:0000313" key="4">
    <source>
        <dbReference type="WBParaSite" id="TTAC_0000848401-mRNA-1"/>
    </source>
</evidence>
<reference evidence="2 3" key="2">
    <citation type="submission" date="2018-11" db="EMBL/GenBank/DDBJ databases">
        <authorList>
            <consortium name="Pathogen Informatics"/>
        </authorList>
    </citation>
    <scope>NUCLEOTIDE SEQUENCE [LARGE SCALE GENOMIC DNA]</scope>
</reference>
<dbReference type="PANTHER" id="PTHR48430">
    <property type="entry name" value="PARTNER OF XRN-2 PROTEIN 1"/>
    <property type="match status" value="1"/>
</dbReference>
<accession>A0A0R3X4X3</accession>
<dbReference type="Proteomes" id="UP000274429">
    <property type="component" value="Unassembled WGS sequence"/>
</dbReference>
<proteinExistence type="predicted"/>
<protein>
    <submittedName>
        <fullName evidence="4">XRN2-binding (XTBD) domain-containing protein</fullName>
    </submittedName>
</protein>
<organism evidence="4">
    <name type="scientific">Hydatigena taeniaeformis</name>
    <name type="common">Feline tapeworm</name>
    <name type="synonym">Taenia taeniaeformis</name>
    <dbReference type="NCBI Taxonomy" id="6205"/>
    <lineage>
        <taxon>Eukaryota</taxon>
        <taxon>Metazoa</taxon>
        <taxon>Spiralia</taxon>
        <taxon>Lophotrochozoa</taxon>
        <taxon>Platyhelminthes</taxon>
        <taxon>Cestoda</taxon>
        <taxon>Eucestoda</taxon>
        <taxon>Cyclophyllidea</taxon>
        <taxon>Taeniidae</taxon>
        <taxon>Hydatigera</taxon>
    </lineage>
</organism>